<dbReference type="InterPro" id="IPR036640">
    <property type="entry name" value="ABC1_TM_sf"/>
</dbReference>
<evidence type="ECO:0000259" key="11">
    <source>
        <dbReference type="PROSITE" id="PS50929"/>
    </source>
</evidence>
<keyword evidence="4" id="KW-0547">Nucleotide-binding</keyword>
<dbReference type="InterPro" id="IPR003439">
    <property type="entry name" value="ABC_transporter-like_ATP-bd"/>
</dbReference>
<feature type="transmembrane region" description="Helical" evidence="9">
    <location>
        <begin position="186"/>
        <end position="203"/>
    </location>
</feature>
<comment type="subcellular location">
    <subcellularLocation>
        <location evidence="1">Cell membrane</location>
        <topology evidence="1">Multi-pass membrane protein</topology>
    </subcellularLocation>
</comment>
<keyword evidence="2" id="KW-0813">Transport</keyword>
<dbReference type="InterPro" id="IPR039421">
    <property type="entry name" value="Type_1_exporter"/>
</dbReference>
<dbReference type="Proteomes" id="UP000646365">
    <property type="component" value="Unassembled WGS sequence"/>
</dbReference>
<dbReference type="PANTHER" id="PTHR43394:SF1">
    <property type="entry name" value="ATP-BINDING CASSETTE SUB-FAMILY B MEMBER 10, MITOCHONDRIAL"/>
    <property type="match status" value="1"/>
</dbReference>
<gene>
    <name evidence="12" type="ORF">GCM10011611_22380</name>
</gene>
<dbReference type="PROSITE" id="PS50893">
    <property type="entry name" value="ABC_TRANSPORTER_2"/>
    <property type="match status" value="1"/>
</dbReference>
<proteinExistence type="predicted"/>
<evidence type="ECO:0000256" key="9">
    <source>
        <dbReference type="SAM" id="Phobius"/>
    </source>
</evidence>
<protein>
    <submittedName>
        <fullName evidence="12">ABC transporter permease</fullName>
    </submittedName>
</protein>
<sequence length="622" mass="67437">MTEPAPDKANIAEAPPQPQAKRARGAGSVRLMRRLMREFARPHWGRMALSVVCGALAALATSANAMLVKYVLDDAFKENAAFETLYLIAGAAMALAVLKGIAGYFQTVLMTTVGQRVIADIQNRLFGRLIHADLAFFQATPSGQLISRFTTDANQLRFASTQVFTVLGQQALTLAGLLATMFYQDWLLAIIAFVVFPLAIAPVRRMSRRMRKVSLNFQDEMGHFNALLSQVFQGARHVKAYGMEAHETARAVALTERIYRLFERASRVRAAASPLMESLGGVGIALVILYGGWQVTHGARTAGDFLSFVTALMLAYQPFKQLSGLNVTVQEGMAAAERIFEMIDVVPAIRDRADARPLVVTEGAIRLDKVSFAYRTGDSVLNEIDLDIPAGRKVALVGPSGAGKSTVLNLIPRFYDVAGGRVTIDGQDVRDVTLASLRGAIGLVSQEVSLFDDTVRANIAYGRPEASEADIVAAATAAAAHDFIMDLPQGYDTVVGELGTRLSGGQRQRLSIARAMLKNAPILLLDEATSALDTESERQVQDALKRLMAGRTSVVIAHRLSTVIDADLIYAIDGGRVVEVGRHQELLQRQGVYARLWALQFADQGEPQEDRLADGRLAGVRG</sequence>
<evidence type="ECO:0000256" key="2">
    <source>
        <dbReference type="ARBA" id="ARBA00022448"/>
    </source>
</evidence>
<dbReference type="InterPro" id="IPR011527">
    <property type="entry name" value="ABC1_TM_dom"/>
</dbReference>
<reference evidence="12" key="2">
    <citation type="submission" date="2020-09" db="EMBL/GenBank/DDBJ databases">
        <authorList>
            <person name="Sun Q."/>
            <person name="Zhou Y."/>
        </authorList>
    </citation>
    <scope>NUCLEOTIDE SEQUENCE</scope>
    <source>
        <strain evidence="12">CGMCC 1.15725</strain>
    </source>
</reference>
<evidence type="ECO:0000313" key="12">
    <source>
        <dbReference type="EMBL" id="GGF16134.1"/>
    </source>
</evidence>
<feature type="domain" description="ABC transmembrane type-1" evidence="11">
    <location>
        <begin position="48"/>
        <end position="331"/>
    </location>
</feature>
<evidence type="ECO:0000256" key="3">
    <source>
        <dbReference type="ARBA" id="ARBA00022692"/>
    </source>
</evidence>
<dbReference type="PROSITE" id="PS50929">
    <property type="entry name" value="ABC_TM1F"/>
    <property type="match status" value="1"/>
</dbReference>
<dbReference type="SUPFAM" id="SSF52540">
    <property type="entry name" value="P-loop containing nucleoside triphosphate hydrolases"/>
    <property type="match status" value="1"/>
</dbReference>
<keyword evidence="6 9" id="KW-1133">Transmembrane helix</keyword>
<dbReference type="GO" id="GO:0015421">
    <property type="term" value="F:ABC-type oligopeptide transporter activity"/>
    <property type="evidence" value="ECO:0007669"/>
    <property type="project" value="TreeGrafter"/>
</dbReference>
<dbReference type="Pfam" id="PF00664">
    <property type="entry name" value="ABC_membrane"/>
    <property type="match status" value="1"/>
</dbReference>
<evidence type="ECO:0000313" key="13">
    <source>
        <dbReference type="Proteomes" id="UP000646365"/>
    </source>
</evidence>
<dbReference type="GO" id="GO:0016887">
    <property type="term" value="F:ATP hydrolysis activity"/>
    <property type="evidence" value="ECO:0007669"/>
    <property type="project" value="InterPro"/>
</dbReference>
<evidence type="ECO:0000256" key="5">
    <source>
        <dbReference type="ARBA" id="ARBA00022840"/>
    </source>
</evidence>
<evidence type="ECO:0000259" key="10">
    <source>
        <dbReference type="PROSITE" id="PS50893"/>
    </source>
</evidence>
<dbReference type="InterPro" id="IPR027417">
    <property type="entry name" value="P-loop_NTPase"/>
</dbReference>
<evidence type="ECO:0000256" key="1">
    <source>
        <dbReference type="ARBA" id="ARBA00004651"/>
    </source>
</evidence>
<dbReference type="PANTHER" id="PTHR43394">
    <property type="entry name" value="ATP-DEPENDENT PERMEASE MDL1, MITOCHONDRIAL"/>
    <property type="match status" value="1"/>
</dbReference>
<dbReference type="SMART" id="SM00382">
    <property type="entry name" value="AAA"/>
    <property type="match status" value="1"/>
</dbReference>
<evidence type="ECO:0000256" key="4">
    <source>
        <dbReference type="ARBA" id="ARBA00022741"/>
    </source>
</evidence>
<dbReference type="SUPFAM" id="SSF90123">
    <property type="entry name" value="ABC transporter transmembrane region"/>
    <property type="match status" value="1"/>
</dbReference>
<dbReference type="FunFam" id="3.40.50.300:FF:000287">
    <property type="entry name" value="Multidrug ABC transporter ATP-binding protein"/>
    <property type="match status" value="1"/>
</dbReference>
<name>A0A8J2YSU4_9PROT</name>
<keyword evidence="5" id="KW-0067">ATP-binding</keyword>
<dbReference type="InterPro" id="IPR017871">
    <property type="entry name" value="ABC_transporter-like_CS"/>
</dbReference>
<evidence type="ECO:0000256" key="7">
    <source>
        <dbReference type="ARBA" id="ARBA00023136"/>
    </source>
</evidence>
<dbReference type="RefSeq" id="WP_308422414.1">
    <property type="nucleotide sequence ID" value="NZ_BMJQ01000005.1"/>
</dbReference>
<feature type="domain" description="ABC transporter" evidence="10">
    <location>
        <begin position="365"/>
        <end position="599"/>
    </location>
</feature>
<dbReference type="AlphaFoldDB" id="A0A8J2YSU4"/>
<dbReference type="InterPro" id="IPR003593">
    <property type="entry name" value="AAA+_ATPase"/>
</dbReference>
<feature type="transmembrane region" description="Helical" evidence="9">
    <location>
        <begin position="84"/>
        <end position="105"/>
    </location>
</feature>
<feature type="transmembrane region" description="Helical" evidence="9">
    <location>
        <begin position="270"/>
        <end position="293"/>
    </location>
</feature>
<accession>A0A8J2YSU4</accession>
<dbReference type="Gene3D" id="1.20.1560.10">
    <property type="entry name" value="ABC transporter type 1, transmembrane domain"/>
    <property type="match status" value="1"/>
</dbReference>
<dbReference type="GO" id="GO:0005524">
    <property type="term" value="F:ATP binding"/>
    <property type="evidence" value="ECO:0007669"/>
    <property type="project" value="UniProtKB-KW"/>
</dbReference>
<evidence type="ECO:0000256" key="8">
    <source>
        <dbReference type="SAM" id="MobiDB-lite"/>
    </source>
</evidence>
<reference evidence="12" key="1">
    <citation type="journal article" date="2014" name="Int. J. Syst. Evol. Microbiol.">
        <title>Complete genome sequence of Corynebacterium casei LMG S-19264T (=DSM 44701T), isolated from a smear-ripened cheese.</title>
        <authorList>
            <consortium name="US DOE Joint Genome Institute (JGI-PGF)"/>
            <person name="Walter F."/>
            <person name="Albersmeier A."/>
            <person name="Kalinowski J."/>
            <person name="Ruckert C."/>
        </authorList>
    </citation>
    <scope>NUCLEOTIDE SEQUENCE</scope>
    <source>
        <strain evidence="12">CGMCC 1.15725</strain>
    </source>
</reference>
<keyword evidence="3 9" id="KW-0812">Transmembrane</keyword>
<evidence type="ECO:0000256" key="6">
    <source>
        <dbReference type="ARBA" id="ARBA00022989"/>
    </source>
</evidence>
<keyword evidence="13" id="KW-1185">Reference proteome</keyword>
<dbReference type="Gene3D" id="3.40.50.300">
    <property type="entry name" value="P-loop containing nucleotide triphosphate hydrolases"/>
    <property type="match status" value="1"/>
</dbReference>
<feature type="region of interest" description="Disordered" evidence="8">
    <location>
        <begin position="1"/>
        <end position="26"/>
    </location>
</feature>
<organism evidence="12 13">
    <name type="scientific">Aliidongia dinghuensis</name>
    <dbReference type="NCBI Taxonomy" id="1867774"/>
    <lineage>
        <taxon>Bacteria</taxon>
        <taxon>Pseudomonadati</taxon>
        <taxon>Pseudomonadota</taxon>
        <taxon>Alphaproteobacteria</taxon>
        <taxon>Rhodospirillales</taxon>
        <taxon>Dongiaceae</taxon>
        <taxon>Aliidongia</taxon>
    </lineage>
</organism>
<comment type="caution">
    <text evidence="12">The sequence shown here is derived from an EMBL/GenBank/DDBJ whole genome shotgun (WGS) entry which is preliminary data.</text>
</comment>
<keyword evidence="7 9" id="KW-0472">Membrane</keyword>
<dbReference type="CDD" id="cd18552">
    <property type="entry name" value="ABC_6TM_MsbA_like"/>
    <property type="match status" value="1"/>
</dbReference>
<dbReference type="PROSITE" id="PS00211">
    <property type="entry name" value="ABC_TRANSPORTER_1"/>
    <property type="match status" value="1"/>
</dbReference>
<dbReference type="EMBL" id="BMJQ01000005">
    <property type="protein sequence ID" value="GGF16134.1"/>
    <property type="molecule type" value="Genomic_DNA"/>
</dbReference>
<dbReference type="Pfam" id="PF00005">
    <property type="entry name" value="ABC_tran"/>
    <property type="match status" value="1"/>
</dbReference>
<dbReference type="GO" id="GO:0005886">
    <property type="term" value="C:plasma membrane"/>
    <property type="evidence" value="ECO:0007669"/>
    <property type="project" value="UniProtKB-SubCell"/>
</dbReference>
<feature type="transmembrane region" description="Helical" evidence="9">
    <location>
        <begin position="47"/>
        <end position="72"/>
    </location>
</feature>